<dbReference type="Proteomes" id="UP001523003">
    <property type="component" value="Unassembled WGS sequence"/>
</dbReference>
<accession>A0ABT0P930</accession>
<evidence type="ECO:0000313" key="1">
    <source>
        <dbReference type="EMBL" id="MCL6229984.1"/>
    </source>
</evidence>
<organism evidence="1 2">
    <name type="scientific">Bartonella bilalgolemii</name>
    <dbReference type="NCBI Taxonomy" id="2942911"/>
    <lineage>
        <taxon>Bacteria</taxon>
        <taxon>Pseudomonadati</taxon>
        <taxon>Pseudomonadota</taxon>
        <taxon>Alphaproteobacteria</taxon>
        <taxon>Hyphomicrobiales</taxon>
        <taxon>Bartonellaceae</taxon>
        <taxon>Bartonella</taxon>
    </lineage>
</organism>
<keyword evidence="2" id="KW-1185">Reference proteome</keyword>
<dbReference type="RefSeq" id="WP_249677196.1">
    <property type="nucleotide sequence ID" value="NZ_JAMCOF010000008.1"/>
</dbReference>
<protein>
    <submittedName>
        <fullName evidence="1">Uncharacterized protein</fullName>
    </submittedName>
</protein>
<sequence>MSALTYPMWNHDKNIITACSVDIRILVARYHGLKRRVGQILEAKKIRRSIILFSGIGSEN</sequence>
<dbReference type="EMBL" id="JAMCOF010000008">
    <property type="protein sequence ID" value="MCL6229984.1"/>
    <property type="molecule type" value="Genomic_DNA"/>
</dbReference>
<name>A0ABT0P930_9HYPH</name>
<comment type="caution">
    <text evidence="1">The sequence shown here is derived from an EMBL/GenBank/DDBJ whole genome shotgun (WGS) entry which is preliminary data.</text>
</comment>
<gene>
    <name evidence="1" type="ORF">M4Z11_05145</name>
</gene>
<evidence type="ECO:0000313" key="2">
    <source>
        <dbReference type="Proteomes" id="UP001523003"/>
    </source>
</evidence>
<reference evidence="1 2" key="1">
    <citation type="submission" date="2022-05" db="EMBL/GenBank/DDBJ databases">
        <title>Description of the Bartonella bilalgolemii sp. nov. Isolated from Apodemus uralensis (Pallas 1811).</title>
        <authorList>
            <person name="Zgheib R."/>
            <person name="Celebi B."/>
        </authorList>
    </citation>
    <scope>NUCLEOTIDE SEQUENCE [LARGE SCALE GENOMIC DNA]</scope>
    <source>
        <strain evidence="1 2">G70</strain>
    </source>
</reference>
<proteinExistence type="predicted"/>